<name>A0A5M6CR92_9BACT</name>
<gene>
    <name evidence="1" type="ORF">F0919_07350</name>
</gene>
<dbReference type="Proteomes" id="UP000323632">
    <property type="component" value="Unassembled WGS sequence"/>
</dbReference>
<reference evidence="1 2" key="1">
    <citation type="submission" date="2019-09" db="EMBL/GenBank/DDBJ databases">
        <title>Genome sequence and assembly of Taibaiella sp.</title>
        <authorList>
            <person name="Chhetri G."/>
        </authorList>
    </citation>
    <scope>NUCLEOTIDE SEQUENCE [LARGE SCALE GENOMIC DNA]</scope>
    <source>
        <strain evidence="1 2">KVB11</strain>
    </source>
</reference>
<dbReference type="AlphaFoldDB" id="A0A5M6CR92"/>
<organism evidence="1 2">
    <name type="scientific">Taibaiella lutea</name>
    <dbReference type="NCBI Taxonomy" id="2608001"/>
    <lineage>
        <taxon>Bacteria</taxon>
        <taxon>Pseudomonadati</taxon>
        <taxon>Bacteroidota</taxon>
        <taxon>Chitinophagia</taxon>
        <taxon>Chitinophagales</taxon>
        <taxon>Chitinophagaceae</taxon>
        <taxon>Taibaiella</taxon>
    </lineage>
</organism>
<accession>A0A5M6CR92</accession>
<evidence type="ECO:0000313" key="2">
    <source>
        <dbReference type="Proteomes" id="UP000323632"/>
    </source>
</evidence>
<dbReference type="EMBL" id="VWSH01000001">
    <property type="protein sequence ID" value="KAA5537483.1"/>
    <property type="molecule type" value="Genomic_DNA"/>
</dbReference>
<sequence>MKFSGLLTVIFFLLTSHILSAHEMWIETKPMGSVGVTQEVKVFFGEFSWNKPTSAAKWFSDIADCKLILTTPDGTTKILEKSKEEDCYKASFIPKEKGIYKLSFVHVVKDVYKEMRLTYVSAAVVNVSASKKGSTIVGQGHYQLKINNDDLTKGYPTHFTVMEEGKIYAKNMVEVSNLDSTTNNLTTDAKGMLTFPDEWKGGQLIQLAFPVKIEGQKEHNGKPYTNDYTVFTFYTKS</sequence>
<keyword evidence="2" id="KW-1185">Reference proteome</keyword>
<evidence type="ECO:0000313" key="1">
    <source>
        <dbReference type="EMBL" id="KAA5537483.1"/>
    </source>
</evidence>
<protein>
    <submittedName>
        <fullName evidence="1">DUF4198 domain-containing protein</fullName>
    </submittedName>
</protein>
<dbReference type="RefSeq" id="WP_150032059.1">
    <property type="nucleotide sequence ID" value="NZ_VWSH01000001.1"/>
</dbReference>
<proteinExistence type="predicted"/>
<comment type="caution">
    <text evidence="1">The sequence shown here is derived from an EMBL/GenBank/DDBJ whole genome shotgun (WGS) entry which is preliminary data.</text>
</comment>